<organism evidence="1">
    <name type="scientific">Arion vulgaris</name>
    <dbReference type="NCBI Taxonomy" id="1028688"/>
    <lineage>
        <taxon>Eukaryota</taxon>
        <taxon>Metazoa</taxon>
        <taxon>Spiralia</taxon>
        <taxon>Lophotrochozoa</taxon>
        <taxon>Mollusca</taxon>
        <taxon>Gastropoda</taxon>
        <taxon>Heterobranchia</taxon>
        <taxon>Euthyneura</taxon>
        <taxon>Panpulmonata</taxon>
        <taxon>Eupulmonata</taxon>
        <taxon>Stylommatophora</taxon>
        <taxon>Helicina</taxon>
        <taxon>Arionoidea</taxon>
        <taxon>Arionidae</taxon>
        <taxon>Arion</taxon>
    </lineage>
</organism>
<dbReference type="EMBL" id="HACG01038016">
    <property type="protein sequence ID" value="CEK84881.1"/>
    <property type="molecule type" value="Transcribed_RNA"/>
</dbReference>
<evidence type="ECO:0000313" key="1">
    <source>
        <dbReference type="EMBL" id="CEK84881.1"/>
    </source>
</evidence>
<sequence length="49" mass="5761">MNFSVPIAICKYYKQDRLEAESQEEERHMCQSQDIIKAKQSHCVVTCKL</sequence>
<reference evidence="1" key="1">
    <citation type="submission" date="2014-12" db="EMBL/GenBank/DDBJ databases">
        <title>Insight into the proteome of Arion vulgaris.</title>
        <authorList>
            <person name="Aradska J."/>
            <person name="Bulat T."/>
            <person name="Smidak R."/>
            <person name="Sarate P."/>
            <person name="Gangsoo J."/>
            <person name="Sialana F."/>
            <person name="Bilban M."/>
            <person name="Lubec G."/>
        </authorList>
    </citation>
    <scope>NUCLEOTIDE SEQUENCE</scope>
    <source>
        <tissue evidence="1">Skin</tissue>
    </source>
</reference>
<name>A0A0B7AXU6_9EUPU</name>
<gene>
    <name evidence="1" type="primary">ORF145016</name>
</gene>
<accession>A0A0B7AXU6</accession>
<proteinExistence type="predicted"/>
<protein>
    <submittedName>
        <fullName evidence="1">Uncharacterized protein</fullName>
    </submittedName>
</protein>
<dbReference type="AlphaFoldDB" id="A0A0B7AXU6"/>